<protein>
    <submittedName>
        <fullName evidence="1">Uncharacterized protein</fullName>
    </submittedName>
</protein>
<accession>A0A3B0RWV4</accession>
<name>A0A3B0RWV4_9ZZZZ</name>
<sequence length="120" mass="13590">MKYIICTALLLSSCATARTPGPWVDNFNQQRKPAIPADVRSFIIKRQGCDHFRGEPGYDAERQKFLTEQIDKLCTGTDNELSKLLHKYAGSRVVGETLSEFEQCIESYQGRDCPTVAWTE</sequence>
<reference evidence="1" key="1">
    <citation type="submission" date="2018-06" db="EMBL/GenBank/DDBJ databases">
        <authorList>
            <person name="Zhirakovskaya E."/>
        </authorList>
    </citation>
    <scope>NUCLEOTIDE SEQUENCE</scope>
</reference>
<dbReference type="EMBL" id="UOEF01000149">
    <property type="protein sequence ID" value="VAV92848.1"/>
    <property type="molecule type" value="Genomic_DNA"/>
</dbReference>
<gene>
    <name evidence="1" type="ORF">MNBD_ALPHA04-1242</name>
</gene>
<evidence type="ECO:0000313" key="1">
    <source>
        <dbReference type="EMBL" id="VAV92848.1"/>
    </source>
</evidence>
<proteinExistence type="predicted"/>
<dbReference type="AlphaFoldDB" id="A0A3B0RWV4"/>
<organism evidence="1">
    <name type="scientific">hydrothermal vent metagenome</name>
    <dbReference type="NCBI Taxonomy" id="652676"/>
    <lineage>
        <taxon>unclassified sequences</taxon>
        <taxon>metagenomes</taxon>
        <taxon>ecological metagenomes</taxon>
    </lineage>
</organism>